<sequence length="88" mass="9510">MSYSYGAQAGEVTVKQVEVNQSTTITESKIPTVAEYKIASVVSDKAAALKGTVSPTAQLPMLQSLKRLANLRQQQSKVLKRFTPVSVL</sequence>
<proteinExistence type="predicted"/>
<evidence type="ECO:0000313" key="2">
    <source>
        <dbReference type="Proteomes" id="UP000249467"/>
    </source>
</evidence>
<organism evidence="1 2">
    <name type="scientific">Pseudanabaena frigida</name>
    <dbReference type="NCBI Taxonomy" id="945775"/>
    <lineage>
        <taxon>Bacteria</taxon>
        <taxon>Bacillati</taxon>
        <taxon>Cyanobacteriota</taxon>
        <taxon>Cyanophyceae</taxon>
        <taxon>Pseudanabaenales</taxon>
        <taxon>Pseudanabaenaceae</taxon>
        <taxon>Pseudanabaena</taxon>
    </lineage>
</organism>
<dbReference type="EMBL" id="QBML01000018">
    <property type="protein sequence ID" value="PZO39368.1"/>
    <property type="molecule type" value="Genomic_DNA"/>
</dbReference>
<gene>
    <name evidence="1" type="ORF">DCF19_13955</name>
</gene>
<accession>A0A2W4Y7Z2</accession>
<reference evidence="1 2" key="2">
    <citation type="submission" date="2018-06" db="EMBL/GenBank/DDBJ databases">
        <title>Metagenomic assembly of (sub)arctic Cyanobacteria and their associated microbiome from non-axenic cultures.</title>
        <authorList>
            <person name="Baurain D."/>
        </authorList>
    </citation>
    <scope>NUCLEOTIDE SEQUENCE [LARGE SCALE GENOMIC DNA]</scope>
    <source>
        <strain evidence="1">ULC066bin1</strain>
    </source>
</reference>
<reference evidence="1 2" key="1">
    <citation type="submission" date="2018-04" db="EMBL/GenBank/DDBJ databases">
        <authorList>
            <person name="Go L.Y."/>
            <person name="Mitchell J.A."/>
        </authorList>
    </citation>
    <scope>NUCLEOTIDE SEQUENCE [LARGE SCALE GENOMIC DNA]</scope>
    <source>
        <strain evidence="1">ULC066bin1</strain>
    </source>
</reference>
<evidence type="ECO:0000313" key="1">
    <source>
        <dbReference type="EMBL" id="PZO39368.1"/>
    </source>
</evidence>
<comment type="caution">
    <text evidence="1">The sequence shown here is derived from an EMBL/GenBank/DDBJ whole genome shotgun (WGS) entry which is preliminary data.</text>
</comment>
<dbReference type="Proteomes" id="UP000249467">
    <property type="component" value="Unassembled WGS sequence"/>
</dbReference>
<name>A0A2W4Y7Z2_9CYAN</name>
<protein>
    <submittedName>
        <fullName evidence="1">Uncharacterized protein</fullName>
    </submittedName>
</protein>
<dbReference type="AlphaFoldDB" id="A0A2W4Y7Z2"/>